<evidence type="ECO:0000313" key="3">
    <source>
        <dbReference type="EMBL" id="ESK97162.1"/>
    </source>
</evidence>
<dbReference type="OrthoDB" id="2094269at2759"/>
<dbReference type="SUPFAM" id="SSF53474">
    <property type="entry name" value="alpha/beta-Hydrolases"/>
    <property type="match status" value="1"/>
</dbReference>
<keyword evidence="4" id="KW-1185">Reference proteome</keyword>
<dbReference type="GO" id="GO:0016787">
    <property type="term" value="F:hydrolase activity"/>
    <property type="evidence" value="ECO:0007669"/>
    <property type="project" value="UniProtKB-KW"/>
</dbReference>
<reference evidence="3 4" key="1">
    <citation type="journal article" date="2014" name="BMC Genomics">
        <title>Genome and secretome analysis of the hemibiotrophic fungal pathogen, Moniliophthora roreri, which causes frosty pod rot disease of cacao: mechanisms of the biotrophic and necrotrophic phases.</title>
        <authorList>
            <person name="Meinhardt L.W."/>
            <person name="Costa G.G.L."/>
            <person name="Thomazella D.P.T."/>
            <person name="Teixeira P.J.P.L."/>
            <person name="Carazzolle M.F."/>
            <person name="Schuster S.C."/>
            <person name="Carlson J.E."/>
            <person name="Guiltinan M.J."/>
            <person name="Mieczkowski P."/>
            <person name="Farmer A."/>
            <person name="Ramaraj T."/>
            <person name="Crozier J."/>
            <person name="Davis R.E."/>
            <person name="Shao J."/>
            <person name="Melnick R.L."/>
            <person name="Pereira G.A.G."/>
            <person name="Bailey B.A."/>
        </authorList>
    </citation>
    <scope>NUCLEOTIDE SEQUENCE [LARGE SCALE GENOMIC DNA]</scope>
    <source>
        <strain evidence="3 4">MCA 2997</strain>
    </source>
</reference>
<dbReference type="InterPro" id="IPR050593">
    <property type="entry name" value="LovG"/>
</dbReference>
<comment type="caution">
    <text evidence="3">The sequence shown here is derived from an EMBL/GenBank/DDBJ whole genome shotgun (WGS) entry which is preliminary data.</text>
</comment>
<dbReference type="GO" id="GO:0005634">
    <property type="term" value="C:nucleus"/>
    <property type="evidence" value="ECO:0007669"/>
    <property type="project" value="TreeGrafter"/>
</dbReference>
<proteinExistence type="predicted"/>
<evidence type="ECO:0000259" key="2">
    <source>
        <dbReference type="Pfam" id="PF03959"/>
    </source>
</evidence>
<dbReference type="EMBL" id="AWSO01000035">
    <property type="protein sequence ID" value="ESK97162.1"/>
    <property type="molecule type" value="Genomic_DNA"/>
</dbReference>
<dbReference type="KEGG" id="mrr:Moror_6383"/>
<feature type="domain" description="Serine hydrolase" evidence="2">
    <location>
        <begin position="5"/>
        <end position="216"/>
    </location>
</feature>
<dbReference type="InterPro" id="IPR005645">
    <property type="entry name" value="FSH-like_dom"/>
</dbReference>
<dbReference type="PANTHER" id="PTHR48070">
    <property type="entry name" value="ESTERASE OVCA2"/>
    <property type="match status" value="1"/>
</dbReference>
<gene>
    <name evidence="3" type="ORF">Moror_6383</name>
</gene>
<dbReference type="STRING" id="1381753.V2XTS1"/>
<dbReference type="HOGENOM" id="CLU_051938_2_1_1"/>
<name>V2XTS1_MONRO</name>
<dbReference type="PANTHER" id="PTHR48070:SF6">
    <property type="entry name" value="ESTERASE OVCA2"/>
    <property type="match status" value="1"/>
</dbReference>
<dbReference type="InterPro" id="IPR029058">
    <property type="entry name" value="AB_hydrolase_fold"/>
</dbReference>
<sequence length="266" mass="28810">MVAAATKKILVLHGYAQNANIFSKKLGAIRKQCKDVEMIFLDAPHVLTAADLFGDTPEALDSASDPTLTPRGWWKFADSTKTTYVGLEATLDFIRDTLKSMRFDGILGFSQGAGLATLITALLERPYLHPPFLVNGQPPHPPFEYCVSVSGFKPRDSISETVLSPGFSTPTLHILGKTDAIVTGERSKLILEVTLNKRVEEHEGGHFVPSKANWRKFLSAYLTEGPWADIPSPSSISVSAPPSGTVTPTTEAQMQAVVMPLVPPPV</sequence>
<dbReference type="Pfam" id="PF03959">
    <property type="entry name" value="FSH1"/>
    <property type="match status" value="1"/>
</dbReference>
<dbReference type="Proteomes" id="UP000017559">
    <property type="component" value="Unassembled WGS sequence"/>
</dbReference>
<organism evidence="3 4">
    <name type="scientific">Moniliophthora roreri (strain MCA 2997)</name>
    <name type="common">Cocoa frosty pod rot fungus</name>
    <name type="synonym">Crinipellis roreri</name>
    <dbReference type="NCBI Taxonomy" id="1381753"/>
    <lineage>
        <taxon>Eukaryota</taxon>
        <taxon>Fungi</taxon>
        <taxon>Dikarya</taxon>
        <taxon>Basidiomycota</taxon>
        <taxon>Agaricomycotina</taxon>
        <taxon>Agaricomycetes</taxon>
        <taxon>Agaricomycetidae</taxon>
        <taxon>Agaricales</taxon>
        <taxon>Marasmiineae</taxon>
        <taxon>Marasmiaceae</taxon>
        <taxon>Moniliophthora</taxon>
    </lineage>
</organism>
<dbReference type="Gene3D" id="3.40.50.1820">
    <property type="entry name" value="alpha/beta hydrolase"/>
    <property type="match status" value="1"/>
</dbReference>
<dbReference type="GO" id="GO:0005737">
    <property type="term" value="C:cytoplasm"/>
    <property type="evidence" value="ECO:0007669"/>
    <property type="project" value="TreeGrafter"/>
</dbReference>
<accession>V2XTS1</accession>
<evidence type="ECO:0000313" key="4">
    <source>
        <dbReference type="Proteomes" id="UP000017559"/>
    </source>
</evidence>
<protein>
    <submittedName>
        <fullName evidence="3">Ovarian cancer-associated 2 protein-like protein</fullName>
    </submittedName>
</protein>
<evidence type="ECO:0000256" key="1">
    <source>
        <dbReference type="ARBA" id="ARBA00022801"/>
    </source>
</evidence>
<dbReference type="AlphaFoldDB" id="V2XTS1"/>
<keyword evidence="1" id="KW-0378">Hydrolase</keyword>